<sequence length="197" mass="21896">MTRQPTLATERLLLRPMTLTDAPEVQRLAGDYDVAANALDIPYPYPDGVAGSWIAGHEEGFVLGEMVVFAVTPADDDLLIGAIGLMNIDRRHRRGELGYWIGKPYWNRGYATEAAGAIIAYGFGGLGLNRIYAMYFTRNPASARVMQKCGMAYEGCLRRHVQKWGFFEDIGIYGIVKEEYLAGSAGRDHRSRRTKTA</sequence>
<evidence type="ECO:0000259" key="4">
    <source>
        <dbReference type="PROSITE" id="PS51186"/>
    </source>
</evidence>
<proteinExistence type="inferred from homology"/>
<dbReference type="PANTHER" id="PTHR43792">
    <property type="entry name" value="GNAT FAMILY, PUTATIVE (AFU_ORTHOLOGUE AFUA_3G00765)-RELATED-RELATED"/>
    <property type="match status" value="1"/>
</dbReference>
<dbReference type="EMBL" id="LHQS01000001">
    <property type="protein sequence ID" value="RXE56814.1"/>
    <property type="molecule type" value="Genomic_DNA"/>
</dbReference>
<evidence type="ECO:0000256" key="2">
    <source>
        <dbReference type="ARBA" id="ARBA00023315"/>
    </source>
</evidence>
<reference evidence="5 6" key="1">
    <citation type="journal article" date="2015" name="Int. J. Syst. Evol. Microbiol.">
        <title>Methanoculleus taiwanensis sp. nov., a methanogen isolated from deep marine sediment at the deformation front area near Taiwan.</title>
        <authorList>
            <person name="Weng C.Y."/>
            <person name="Chen S.C."/>
            <person name="Lai M.C."/>
            <person name="Wu S.Y."/>
            <person name="Lin S."/>
            <person name="Yang T.F."/>
            <person name="Chen P.C."/>
        </authorList>
    </citation>
    <scope>NUCLEOTIDE SEQUENCE [LARGE SCALE GENOMIC DNA]</scope>
    <source>
        <strain evidence="5 6">CYW4</strain>
    </source>
</reference>
<gene>
    <name evidence="5" type="ORF">ABH15_01255</name>
</gene>
<protein>
    <submittedName>
        <fullName evidence="5">Acetyltransferase</fullName>
    </submittedName>
</protein>
<organism evidence="5 6">
    <name type="scientific">Methanoculleus taiwanensis</name>
    <dbReference type="NCBI Taxonomy" id="1550565"/>
    <lineage>
        <taxon>Archaea</taxon>
        <taxon>Methanobacteriati</taxon>
        <taxon>Methanobacteriota</taxon>
        <taxon>Stenosarchaea group</taxon>
        <taxon>Methanomicrobia</taxon>
        <taxon>Methanomicrobiales</taxon>
        <taxon>Methanomicrobiaceae</taxon>
        <taxon>Methanoculleus</taxon>
    </lineage>
</organism>
<comment type="caution">
    <text evidence="5">The sequence shown here is derived from an EMBL/GenBank/DDBJ whole genome shotgun (WGS) entry which is preliminary data.</text>
</comment>
<keyword evidence="6" id="KW-1185">Reference proteome</keyword>
<dbReference type="RefSeq" id="WP_128692552.1">
    <property type="nucleotide sequence ID" value="NZ_LHQS01000001.1"/>
</dbReference>
<evidence type="ECO:0000256" key="1">
    <source>
        <dbReference type="ARBA" id="ARBA00022679"/>
    </source>
</evidence>
<dbReference type="InterPro" id="IPR051531">
    <property type="entry name" value="N-acetyltransferase"/>
</dbReference>
<dbReference type="Gene3D" id="3.40.630.30">
    <property type="match status" value="1"/>
</dbReference>
<evidence type="ECO:0000313" key="6">
    <source>
        <dbReference type="Proteomes" id="UP000290932"/>
    </source>
</evidence>
<name>A0A498H4W4_9EURY</name>
<dbReference type="InterPro" id="IPR000182">
    <property type="entry name" value="GNAT_dom"/>
</dbReference>
<dbReference type="GO" id="GO:0016747">
    <property type="term" value="F:acyltransferase activity, transferring groups other than amino-acyl groups"/>
    <property type="evidence" value="ECO:0007669"/>
    <property type="project" value="InterPro"/>
</dbReference>
<dbReference type="SUPFAM" id="SSF55729">
    <property type="entry name" value="Acyl-CoA N-acyltransferases (Nat)"/>
    <property type="match status" value="1"/>
</dbReference>
<dbReference type="OrthoDB" id="120213at2157"/>
<dbReference type="PROSITE" id="PS51186">
    <property type="entry name" value="GNAT"/>
    <property type="match status" value="1"/>
</dbReference>
<evidence type="ECO:0000256" key="3">
    <source>
        <dbReference type="ARBA" id="ARBA00038502"/>
    </source>
</evidence>
<dbReference type="PANTHER" id="PTHR43792:SF8">
    <property type="entry name" value="[RIBOSOMAL PROTEIN US5]-ALANINE N-ACETYLTRANSFERASE"/>
    <property type="match status" value="1"/>
</dbReference>
<feature type="domain" description="N-acetyltransferase" evidence="4">
    <location>
        <begin position="12"/>
        <end position="173"/>
    </location>
</feature>
<evidence type="ECO:0000313" key="5">
    <source>
        <dbReference type="EMBL" id="RXE56814.1"/>
    </source>
</evidence>
<dbReference type="Pfam" id="PF13302">
    <property type="entry name" value="Acetyltransf_3"/>
    <property type="match status" value="1"/>
</dbReference>
<accession>A0A498H4W4</accession>
<dbReference type="Proteomes" id="UP000290932">
    <property type="component" value="Unassembled WGS sequence"/>
</dbReference>
<keyword evidence="1 5" id="KW-0808">Transferase</keyword>
<dbReference type="InterPro" id="IPR016181">
    <property type="entry name" value="Acyl_CoA_acyltransferase"/>
</dbReference>
<comment type="similarity">
    <text evidence="3">Belongs to the acetyltransferase family. RimJ subfamily.</text>
</comment>
<keyword evidence="2" id="KW-0012">Acyltransferase</keyword>
<dbReference type="AlphaFoldDB" id="A0A498H4W4"/>